<keyword evidence="6" id="KW-1185">Reference proteome</keyword>
<dbReference type="EMBL" id="RWJN01000540">
    <property type="protein sequence ID" value="TCD60817.1"/>
    <property type="molecule type" value="Genomic_DNA"/>
</dbReference>
<dbReference type="GO" id="GO:0046872">
    <property type="term" value="F:metal ion binding"/>
    <property type="evidence" value="ECO:0007669"/>
    <property type="project" value="UniProtKB-KW"/>
</dbReference>
<dbReference type="PANTHER" id="PTHR30457:SF0">
    <property type="entry name" value="PHOSPHATASE, PUTATIVE (AFU_ORTHOLOGUE AFUA_4G01070)-RELATED"/>
    <property type="match status" value="1"/>
</dbReference>
<dbReference type="PANTHER" id="PTHR30457">
    <property type="entry name" value="5'-NUCLEOTIDASE SURE"/>
    <property type="match status" value="1"/>
</dbReference>
<gene>
    <name evidence="5" type="ORF">EIP91_009486</name>
</gene>
<protein>
    <recommendedName>
        <fullName evidence="4">Survival protein SurE-like phosphatase/nucleotidase domain-containing protein</fullName>
    </recommendedName>
</protein>
<dbReference type="STRING" id="92696.A0A4V2MV27"/>
<organism evidence="5 6">
    <name type="scientific">Steccherinum ochraceum</name>
    <dbReference type="NCBI Taxonomy" id="92696"/>
    <lineage>
        <taxon>Eukaryota</taxon>
        <taxon>Fungi</taxon>
        <taxon>Dikarya</taxon>
        <taxon>Basidiomycota</taxon>
        <taxon>Agaricomycotina</taxon>
        <taxon>Agaricomycetes</taxon>
        <taxon>Polyporales</taxon>
        <taxon>Steccherinaceae</taxon>
        <taxon>Steccherinum</taxon>
    </lineage>
</organism>
<reference evidence="5 6" key="1">
    <citation type="submission" date="2018-11" db="EMBL/GenBank/DDBJ databases">
        <title>Genome assembly of Steccherinum ochraceum LE-BIN_3174, the white-rot fungus of the Steccherinaceae family (The Residual Polyporoid clade, Polyporales, Basidiomycota).</title>
        <authorList>
            <person name="Fedorova T.V."/>
            <person name="Glazunova O.A."/>
            <person name="Landesman E.O."/>
            <person name="Moiseenko K.V."/>
            <person name="Psurtseva N.V."/>
            <person name="Savinova O.S."/>
            <person name="Shakhova N.V."/>
            <person name="Tyazhelova T.V."/>
            <person name="Vasina D.V."/>
        </authorList>
    </citation>
    <scope>NUCLEOTIDE SEQUENCE [LARGE SCALE GENOMIC DNA]</scope>
    <source>
        <strain evidence="5 6">LE-BIN_3174</strain>
    </source>
</reference>
<dbReference type="SUPFAM" id="SSF64167">
    <property type="entry name" value="SurE-like"/>
    <property type="match status" value="1"/>
</dbReference>
<feature type="domain" description="Survival protein SurE-like phosphatase/nucleotidase" evidence="4">
    <location>
        <begin position="12"/>
        <end position="217"/>
    </location>
</feature>
<dbReference type="GO" id="GO:0008252">
    <property type="term" value="F:nucleotidase activity"/>
    <property type="evidence" value="ECO:0007669"/>
    <property type="project" value="InterPro"/>
</dbReference>
<dbReference type="Pfam" id="PF01975">
    <property type="entry name" value="SurE"/>
    <property type="match status" value="1"/>
</dbReference>
<dbReference type="OrthoDB" id="4018688at2759"/>
<dbReference type="InterPro" id="IPR030048">
    <property type="entry name" value="SurE"/>
</dbReference>
<evidence type="ECO:0000259" key="4">
    <source>
        <dbReference type="Pfam" id="PF01975"/>
    </source>
</evidence>
<dbReference type="Gene3D" id="3.40.1210.10">
    <property type="entry name" value="Survival protein SurE-like phosphatase/nucleotidase"/>
    <property type="match status" value="1"/>
</dbReference>
<evidence type="ECO:0000256" key="1">
    <source>
        <dbReference type="ARBA" id="ARBA00011062"/>
    </source>
</evidence>
<dbReference type="AlphaFoldDB" id="A0A4V2MV27"/>
<comment type="caution">
    <text evidence="5">The sequence shown here is derived from an EMBL/GenBank/DDBJ whole genome shotgun (WGS) entry which is preliminary data.</text>
</comment>
<keyword evidence="3" id="KW-0378">Hydrolase</keyword>
<evidence type="ECO:0000313" key="5">
    <source>
        <dbReference type="EMBL" id="TCD60817.1"/>
    </source>
</evidence>
<dbReference type="Proteomes" id="UP000292702">
    <property type="component" value="Unassembled WGS sequence"/>
</dbReference>
<proteinExistence type="inferred from homology"/>
<accession>A0A4V2MV27</accession>
<sequence>MLSASVSYSQKILLTNDDGWATAQIRDQYASLTAAQYDVVLSAPANDRSGTGSTSIPLALPLLLAPCEFNSCPLGSAGTGSNSSDTRLNYFNSFPVDATRYGIQELAPKYFGGNPDLIVSGPNVGENAGFDVLVSGTVGAACEGESKDIPSVAFSGITNDKVSYTTLESDPNSSATLSAHVYSALTTKFVQTLFKGAAGSRLVPKGTIVNVNYPALDFSEGSLCSRPEDVMWVFARLFKAGLLDHDINTCSNNNKLPDGAAVVESGCYASVVVLNSATKLQAGTDAQNSVLSSLNDLGWTCWSESK</sequence>
<dbReference type="InterPro" id="IPR002828">
    <property type="entry name" value="SurE-like_Pase/nucleotidase"/>
</dbReference>
<evidence type="ECO:0000313" key="6">
    <source>
        <dbReference type="Proteomes" id="UP000292702"/>
    </source>
</evidence>
<name>A0A4V2MV27_9APHY</name>
<keyword evidence="2" id="KW-0479">Metal-binding</keyword>
<dbReference type="InterPro" id="IPR036523">
    <property type="entry name" value="SurE-like_sf"/>
</dbReference>
<evidence type="ECO:0000256" key="3">
    <source>
        <dbReference type="ARBA" id="ARBA00022801"/>
    </source>
</evidence>
<comment type="similarity">
    <text evidence="1">Belongs to the SurE nucleotidase family.</text>
</comment>
<evidence type="ECO:0000256" key="2">
    <source>
        <dbReference type="ARBA" id="ARBA00022723"/>
    </source>
</evidence>